<dbReference type="Proteomes" id="UP000682733">
    <property type="component" value="Unassembled WGS sequence"/>
</dbReference>
<dbReference type="PANTHER" id="PTHR24559:SF444">
    <property type="entry name" value="REVERSE TRANSCRIPTASE DOMAIN-CONTAINING PROTEIN"/>
    <property type="match status" value="1"/>
</dbReference>
<dbReference type="Gene3D" id="3.10.10.10">
    <property type="entry name" value="HIV Type 1 Reverse Transcriptase, subunit A, domain 1"/>
    <property type="match status" value="1"/>
</dbReference>
<dbReference type="PANTHER" id="PTHR24559">
    <property type="entry name" value="TRANSPOSON TY3-I GAG-POL POLYPROTEIN"/>
    <property type="match status" value="1"/>
</dbReference>
<proteinExistence type="predicted"/>
<protein>
    <submittedName>
        <fullName evidence="2">Uncharacterized protein</fullName>
    </submittedName>
</protein>
<name>A0A8S2QPT5_9BILA</name>
<comment type="caution">
    <text evidence="2">The sequence shown here is derived from an EMBL/GenBank/DDBJ whole genome shotgun (WGS) entry which is preliminary data.</text>
</comment>
<dbReference type="InterPro" id="IPR053134">
    <property type="entry name" value="RNA-dir_DNA_polymerase"/>
</dbReference>
<accession>A0A8S2QPT5</accession>
<dbReference type="EMBL" id="CAJNOK010019468">
    <property type="protein sequence ID" value="CAF1299976.1"/>
    <property type="molecule type" value="Genomic_DNA"/>
</dbReference>
<reference evidence="2" key="1">
    <citation type="submission" date="2021-02" db="EMBL/GenBank/DDBJ databases">
        <authorList>
            <person name="Nowell W R."/>
        </authorList>
    </citation>
    <scope>NUCLEOTIDE SEQUENCE</scope>
</reference>
<gene>
    <name evidence="1" type="ORF">OVA965_LOCUS28485</name>
    <name evidence="2" type="ORF">TMI583_LOCUS29240</name>
</gene>
<evidence type="ECO:0000313" key="1">
    <source>
        <dbReference type="EMBL" id="CAF1299976.1"/>
    </source>
</evidence>
<dbReference type="InterPro" id="IPR043502">
    <property type="entry name" value="DNA/RNA_pol_sf"/>
</dbReference>
<dbReference type="Proteomes" id="UP000677228">
    <property type="component" value="Unassembled WGS sequence"/>
</dbReference>
<dbReference type="AlphaFoldDB" id="A0A8S2QPT5"/>
<dbReference type="EMBL" id="CAJOBA010041045">
    <property type="protein sequence ID" value="CAF4106006.1"/>
    <property type="molecule type" value="Genomic_DNA"/>
</dbReference>
<sequence>MDYINLYNLNINVKNQTVSIEHNGRTPSMNIDQDKNPYIIPVTLSKPVNIPPNCNRQAKVSIPVSSVTSAFIPNSRFRQNTSLVVAHKLLAFQSYSTSITLSNTSTYPKFIGKGLCIGFLFCYPVQNHQDHVSCHNTEYIGAASSSGEIPVGCNVIGAARISGKTPVCCRQIPSPTNINDTNSTIQQSPTCNAIETINPTVEKDICELISTIENQKQHDDLLTLLHHFHKIFDITKHNIANTPINHVINPIPHSPPPCRPYPQPNTEESMYKIIQEFLKAGLITDSHAPYAVPAILVKKKDGKDRLVIDYKKLNLITIKDSSPPQIWRIL</sequence>
<dbReference type="SUPFAM" id="SSF56672">
    <property type="entry name" value="DNA/RNA polymerases"/>
    <property type="match status" value="1"/>
</dbReference>
<evidence type="ECO:0000313" key="2">
    <source>
        <dbReference type="EMBL" id="CAF4106006.1"/>
    </source>
</evidence>
<evidence type="ECO:0000313" key="3">
    <source>
        <dbReference type="Proteomes" id="UP000682733"/>
    </source>
</evidence>
<organism evidence="2 3">
    <name type="scientific">Didymodactylos carnosus</name>
    <dbReference type="NCBI Taxonomy" id="1234261"/>
    <lineage>
        <taxon>Eukaryota</taxon>
        <taxon>Metazoa</taxon>
        <taxon>Spiralia</taxon>
        <taxon>Gnathifera</taxon>
        <taxon>Rotifera</taxon>
        <taxon>Eurotatoria</taxon>
        <taxon>Bdelloidea</taxon>
        <taxon>Philodinida</taxon>
        <taxon>Philodinidae</taxon>
        <taxon>Didymodactylos</taxon>
    </lineage>
</organism>